<evidence type="ECO:0000313" key="9">
    <source>
        <dbReference type="Proteomes" id="UP001306508"/>
    </source>
</evidence>
<dbReference type="PANTHER" id="PTHR28595">
    <property type="entry name" value="39S RIBOSOMAL PROTEIN L54, MITOCHONDRIAL"/>
    <property type="match status" value="1"/>
</dbReference>
<evidence type="ECO:0000256" key="4">
    <source>
        <dbReference type="ARBA" id="ARBA00023128"/>
    </source>
</evidence>
<dbReference type="Proteomes" id="UP001306508">
    <property type="component" value="Unassembled WGS sequence"/>
</dbReference>
<dbReference type="InterPro" id="IPR013870">
    <property type="entry name" value="Ribosomal_mL54"/>
</dbReference>
<comment type="similarity">
    <text evidence="6">Belongs to the mitochondrion-specific ribosomal protein mL54 family.</text>
</comment>
<comment type="caution">
    <text evidence="8">The sequence shown here is derived from an EMBL/GenBank/DDBJ whole genome shotgun (WGS) entry which is preliminary data.</text>
</comment>
<evidence type="ECO:0000256" key="6">
    <source>
        <dbReference type="ARBA" id="ARBA00033752"/>
    </source>
</evidence>
<evidence type="ECO:0000313" key="8">
    <source>
        <dbReference type="EMBL" id="KAK5780757.1"/>
    </source>
</evidence>
<dbReference type="AlphaFoldDB" id="A0AAN7WRL8"/>
<evidence type="ECO:0000256" key="5">
    <source>
        <dbReference type="ARBA" id="ARBA00023274"/>
    </source>
</evidence>
<keyword evidence="3" id="KW-0689">Ribosomal protein</keyword>
<accession>A0AAN7WRL8</accession>
<name>A0AAN7WRL8_9SACH</name>
<keyword evidence="2" id="KW-0809">Transit peptide</keyword>
<dbReference type="GO" id="GO:0005762">
    <property type="term" value="C:mitochondrial large ribosomal subunit"/>
    <property type="evidence" value="ECO:0007669"/>
    <property type="project" value="TreeGrafter"/>
</dbReference>
<sequence>MLRVHCNSRRLLTTSTRLLNVKLTETVNTSTTSNTINEIKGKSSCPMGTKLNLDIWKDPKRDPVAKADNEYPDWLWNIIPSDHSKGTKSQDDPFVKRAKELRKLHRNQIKQNNYLSKLK</sequence>
<dbReference type="Pfam" id="PF08561">
    <property type="entry name" value="Ribosomal_L37"/>
    <property type="match status" value="1"/>
</dbReference>
<evidence type="ECO:0000256" key="1">
    <source>
        <dbReference type="ARBA" id="ARBA00004173"/>
    </source>
</evidence>
<dbReference type="EMBL" id="JAWIZZ010000040">
    <property type="protein sequence ID" value="KAK5780757.1"/>
    <property type="molecule type" value="Genomic_DNA"/>
</dbReference>
<reference evidence="9" key="1">
    <citation type="submission" date="2023-07" db="EMBL/GenBank/DDBJ databases">
        <title>A draft genome of Kazachstania heterogenica Y-27499.</title>
        <authorList>
            <person name="Donic C."/>
            <person name="Kralova J.S."/>
            <person name="Fidel L."/>
            <person name="Ben-Dor S."/>
            <person name="Jung S."/>
        </authorList>
    </citation>
    <scope>NUCLEOTIDE SEQUENCE [LARGE SCALE GENOMIC DNA]</scope>
    <source>
        <strain evidence="9">Y27499</strain>
    </source>
</reference>
<keyword evidence="9" id="KW-1185">Reference proteome</keyword>
<keyword evidence="5" id="KW-0687">Ribonucleoprotein</keyword>
<dbReference type="PANTHER" id="PTHR28595:SF1">
    <property type="entry name" value="LARGE RIBOSOMAL SUBUNIT PROTEIN ML54"/>
    <property type="match status" value="1"/>
</dbReference>
<comment type="subcellular location">
    <subcellularLocation>
        <location evidence="1">Mitochondrion</location>
    </subcellularLocation>
</comment>
<proteinExistence type="inferred from homology"/>
<dbReference type="GO" id="GO:0003735">
    <property type="term" value="F:structural constituent of ribosome"/>
    <property type="evidence" value="ECO:0007669"/>
    <property type="project" value="TreeGrafter"/>
</dbReference>
<evidence type="ECO:0000256" key="2">
    <source>
        <dbReference type="ARBA" id="ARBA00022946"/>
    </source>
</evidence>
<organism evidence="8 9">
    <name type="scientific">Arxiozyma heterogenica</name>
    <dbReference type="NCBI Taxonomy" id="278026"/>
    <lineage>
        <taxon>Eukaryota</taxon>
        <taxon>Fungi</taxon>
        <taxon>Dikarya</taxon>
        <taxon>Ascomycota</taxon>
        <taxon>Saccharomycotina</taxon>
        <taxon>Saccharomycetes</taxon>
        <taxon>Saccharomycetales</taxon>
        <taxon>Saccharomycetaceae</taxon>
        <taxon>Arxiozyma</taxon>
    </lineage>
</organism>
<gene>
    <name evidence="8" type="ORF">RI543_001879</name>
</gene>
<evidence type="ECO:0000256" key="3">
    <source>
        <dbReference type="ARBA" id="ARBA00022980"/>
    </source>
</evidence>
<keyword evidence="4" id="KW-0496">Mitochondrion</keyword>
<protein>
    <recommendedName>
        <fullName evidence="7">Large ribosomal subunit protein mL54</fullName>
    </recommendedName>
</protein>
<evidence type="ECO:0000256" key="7">
    <source>
        <dbReference type="ARBA" id="ARBA00035179"/>
    </source>
</evidence>